<evidence type="ECO:0000256" key="4">
    <source>
        <dbReference type="ARBA" id="ARBA00022692"/>
    </source>
</evidence>
<dbReference type="EMBL" id="JBHFQA010000004">
    <property type="protein sequence ID" value="KAL2100217.1"/>
    <property type="molecule type" value="Genomic_DNA"/>
</dbReference>
<keyword evidence="6" id="KW-0297">G-protein coupled receptor</keyword>
<evidence type="ECO:0000313" key="16">
    <source>
        <dbReference type="Proteomes" id="UP001591681"/>
    </source>
</evidence>
<dbReference type="PRINTS" id="PR00237">
    <property type="entry name" value="GPCRRHODOPSN"/>
</dbReference>
<keyword evidence="7 13" id="KW-0472">Membrane</keyword>
<evidence type="ECO:0000256" key="7">
    <source>
        <dbReference type="ARBA" id="ARBA00023136"/>
    </source>
</evidence>
<name>A0ABD1KM68_9TELE</name>
<evidence type="ECO:0000256" key="13">
    <source>
        <dbReference type="SAM" id="Phobius"/>
    </source>
</evidence>
<evidence type="ECO:0000256" key="1">
    <source>
        <dbReference type="ARBA" id="ARBA00004651"/>
    </source>
</evidence>
<sequence>MSLFVLLSEMMSALINSSRFAILSKGEIAGVAIRAICFLLGICGNIAVIVVLLRNFKKENFTLQLMLNLAASDIICLAMLPVWMCNLLLGWTMDLHFCQFFCFITYTAVHASVFIVTLMSVQRYVVVLYRPQWCRLGRRGEFGVLVLMWVLAGMVSISPAATYGIVIENGTRHVCEQVFTSEEQKLGVLLFETMAVFVVPFTMLLVSYLCLHKKVRAKALMSHQRLATLVTCIVVTFFIFWIPYHIVNVMIMTAPSEPAQSVRRIAYRGPRRVVQAISFLNSCMNPLLYAFNYRSLRAKLPGNENNATQSSNDITRNSTHSQV</sequence>
<feature type="transmembrane region" description="Helical" evidence="13">
    <location>
        <begin position="142"/>
        <end position="166"/>
    </location>
</feature>
<reference evidence="15 16" key="1">
    <citation type="submission" date="2024-09" db="EMBL/GenBank/DDBJ databases">
        <title>A chromosome-level genome assembly of Gray's grenadier anchovy, Coilia grayii.</title>
        <authorList>
            <person name="Fu Z."/>
        </authorList>
    </citation>
    <scope>NUCLEOTIDE SEQUENCE [LARGE SCALE GENOMIC DNA]</scope>
    <source>
        <strain evidence="15">G4</strain>
        <tissue evidence="15">Muscle</tissue>
    </source>
</reference>
<feature type="domain" description="G-protein coupled receptors family 1 profile" evidence="14">
    <location>
        <begin position="44"/>
        <end position="289"/>
    </location>
</feature>
<keyword evidence="9" id="KW-0325">Glycoprotein</keyword>
<dbReference type="InterPro" id="IPR000826">
    <property type="entry name" value="Formyl_rcpt-rel"/>
</dbReference>
<dbReference type="Proteomes" id="UP001591681">
    <property type="component" value="Unassembled WGS sequence"/>
</dbReference>
<accession>A0ABD1KM68</accession>
<evidence type="ECO:0000256" key="8">
    <source>
        <dbReference type="ARBA" id="ARBA00023170"/>
    </source>
</evidence>
<gene>
    <name evidence="15" type="ORF">ACEWY4_004611</name>
</gene>
<evidence type="ECO:0000313" key="15">
    <source>
        <dbReference type="EMBL" id="KAL2100217.1"/>
    </source>
</evidence>
<dbReference type="PROSITE" id="PS50262">
    <property type="entry name" value="G_PROTEIN_RECEP_F1_2"/>
    <property type="match status" value="1"/>
</dbReference>
<evidence type="ECO:0000256" key="12">
    <source>
        <dbReference type="SAM" id="MobiDB-lite"/>
    </source>
</evidence>
<feature type="transmembrane region" description="Helical" evidence="13">
    <location>
        <begin position="186"/>
        <end position="206"/>
    </location>
</feature>
<keyword evidence="8" id="KW-0675">Receptor</keyword>
<comment type="similarity">
    <text evidence="11">Belongs to the chemokine-like receptor (CMKLR) family.</text>
</comment>
<feature type="region of interest" description="Disordered" evidence="12">
    <location>
        <begin position="302"/>
        <end position="323"/>
    </location>
</feature>
<feature type="transmembrane region" description="Helical" evidence="13">
    <location>
        <begin position="33"/>
        <end position="53"/>
    </location>
</feature>
<keyword evidence="16" id="KW-1185">Reference proteome</keyword>
<evidence type="ECO:0000256" key="11">
    <source>
        <dbReference type="ARBA" id="ARBA00025736"/>
    </source>
</evidence>
<evidence type="ECO:0000256" key="10">
    <source>
        <dbReference type="ARBA" id="ARBA00023224"/>
    </source>
</evidence>
<feature type="compositionally biased region" description="Polar residues" evidence="12">
    <location>
        <begin position="303"/>
        <end position="323"/>
    </location>
</feature>
<dbReference type="GO" id="GO:0005886">
    <property type="term" value="C:plasma membrane"/>
    <property type="evidence" value="ECO:0007669"/>
    <property type="project" value="UniProtKB-SubCell"/>
</dbReference>
<evidence type="ECO:0000259" key="14">
    <source>
        <dbReference type="PROSITE" id="PS50262"/>
    </source>
</evidence>
<keyword evidence="2" id="KW-1003">Cell membrane</keyword>
<feature type="transmembrane region" description="Helical" evidence="13">
    <location>
        <begin position="97"/>
        <end position="121"/>
    </location>
</feature>
<dbReference type="InterPro" id="IPR000276">
    <property type="entry name" value="GPCR_Rhodpsn"/>
</dbReference>
<dbReference type="PANTHER" id="PTHR24225">
    <property type="entry name" value="CHEMOTACTIC RECEPTOR"/>
    <property type="match status" value="1"/>
</dbReference>
<protein>
    <recommendedName>
        <fullName evidence="14">G-protein coupled receptors family 1 profile domain-containing protein</fullName>
    </recommendedName>
</protein>
<keyword evidence="3" id="KW-0597">Phosphoprotein</keyword>
<proteinExistence type="inferred from homology"/>
<dbReference type="GO" id="GO:0004953">
    <property type="term" value="F:icosanoid receptor activity"/>
    <property type="evidence" value="ECO:0007669"/>
    <property type="project" value="UniProtKB-ARBA"/>
</dbReference>
<evidence type="ECO:0000256" key="2">
    <source>
        <dbReference type="ARBA" id="ARBA00022475"/>
    </source>
</evidence>
<evidence type="ECO:0000256" key="5">
    <source>
        <dbReference type="ARBA" id="ARBA00022989"/>
    </source>
</evidence>
<dbReference type="Gene3D" id="1.20.1070.10">
    <property type="entry name" value="Rhodopsin 7-helix transmembrane proteins"/>
    <property type="match status" value="1"/>
</dbReference>
<dbReference type="Pfam" id="PF00001">
    <property type="entry name" value="7tm_1"/>
    <property type="match status" value="1"/>
</dbReference>
<dbReference type="PANTHER" id="PTHR24225:SF72">
    <property type="entry name" value="G-PROTEIN COUPLED RECEPTORS FAMILY 1 PROFILE DOMAIN-CONTAINING PROTEIN-RELATED"/>
    <property type="match status" value="1"/>
</dbReference>
<keyword evidence="5 13" id="KW-1133">Transmembrane helix</keyword>
<feature type="transmembrane region" description="Helical" evidence="13">
    <location>
        <begin position="226"/>
        <end position="246"/>
    </location>
</feature>
<dbReference type="AlphaFoldDB" id="A0ABD1KM68"/>
<keyword evidence="10" id="KW-0807">Transducer</keyword>
<evidence type="ECO:0000256" key="6">
    <source>
        <dbReference type="ARBA" id="ARBA00023040"/>
    </source>
</evidence>
<comment type="caution">
    <text evidence="15">The sequence shown here is derived from an EMBL/GenBank/DDBJ whole genome shotgun (WGS) entry which is preliminary data.</text>
</comment>
<evidence type="ECO:0000256" key="9">
    <source>
        <dbReference type="ARBA" id="ARBA00023180"/>
    </source>
</evidence>
<organism evidence="15 16">
    <name type="scientific">Coilia grayii</name>
    <name type="common">Gray's grenadier anchovy</name>
    <dbReference type="NCBI Taxonomy" id="363190"/>
    <lineage>
        <taxon>Eukaryota</taxon>
        <taxon>Metazoa</taxon>
        <taxon>Chordata</taxon>
        <taxon>Craniata</taxon>
        <taxon>Vertebrata</taxon>
        <taxon>Euteleostomi</taxon>
        <taxon>Actinopterygii</taxon>
        <taxon>Neopterygii</taxon>
        <taxon>Teleostei</taxon>
        <taxon>Clupei</taxon>
        <taxon>Clupeiformes</taxon>
        <taxon>Clupeoidei</taxon>
        <taxon>Engraulidae</taxon>
        <taxon>Coilinae</taxon>
        <taxon>Coilia</taxon>
    </lineage>
</organism>
<feature type="transmembrane region" description="Helical" evidence="13">
    <location>
        <begin position="65"/>
        <end position="91"/>
    </location>
</feature>
<dbReference type="InterPro" id="IPR017452">
    <property type="entry name" value="GPCR_Rhodpsn_7TM"/>
</dbReference>
<keyword evidence="4 13" id="KW-0812">Transmembrane</keyword>
<comment type="subcellular location">
    <subcellularLocation>
        <location evidence="1">Cell membrane</location>
        <topology evidence="1">Multi-pass membrane protein</topology>
    </subcellularLocation>
</comment>
<dbReference type="SUPFAM" id="SSF81321">
    <property type="entry name" value="Family A G protein-coupled receptor-like"/>
    <property type="match status" value="1"/>
</dbReference>
<evidence type="ECO:0000256" key="3">
    <source>
        <dbReference type="ARBA" id="ARBA00022553"/>
    </source>
</evidence>